<keyword evidence="5" id="KW-1185">Reference proteome</keyword>
<dbReference type="STRING" id="2512241.A0A553HMB2"/>
<dbReference type="SUPFAM" id="SSF49482">
    <property type="entry name" value="Aromatic compound dioxygenase"/>
    <property type="match status" value="1"/>
</dbReference>
<dbReference type="Proteomes" id="UP000319160">
    <property type="component" value="Unassembled WGS sequence"/>
</dbReference>
<dbReference type="PANTHER" id="PTHR34315:SF2">
    <property type="entry name" value="ANCHORED DIOXYGENASE, PUTATIVE (AFU_ORTHOLOGUE AFUA_3G01800)-RELATED"/>
    <property type="match status" value="1"/>
</dbReference>
<reference evidence="5" key="1">
    <citation type="submission" date="2019-06" db="EMBL/GenBank/DDBJ databases">
        <title>Draft genome sequence of the griseofulvin-producing fungus Xylaria cubensis strain G536.</title>
        <authorList>
            <person name="Mead M.E."/>
            <person name="Raja H.A."/>
            <person name="Steenwyk J.L."/>
            <person name="Knowles S.L."/>
            <person name="Oberlies N.H."/>
            <person name="Rokas A."/>
        </authorList>
    </citation>
    <scope>NUCLEOTIDE SEQUENCE [LARGE SCALE GENOMIC DNA]</scope>
    <source>
        <strain evidence="5">G536</strain>
    </source>
</reference>
<dbReference type="Gene3D" id="2.60.130.10">
    <property type="entry name" value="Aromatic compound dioxygenase"/>
    <property type="match status" value="1"/>
</dbReference>
<evidence type="ECO:0000256" key="1">
    <source>
        <dbReference type="SAM" id="MobiDB-lite"/>
    </source>
</evidence>
<dbReference type="InterPro" id="IPR000627">
    <property type="entry name" value="Intradiol_dOase_C"/>
</dbReference>
<dbReference type="CDD" id="cd03457">
    <property type="entry name" value="intradiol_dioxygenase_like"/>
    <property type="match status" value="1"/>
</dbReference>
<evidence type="ECO:0000313" key="4">
    <source>
        <dbReference type="EMBL" id="TRX89093.1"/>
    </source>
</evidence>
<dbReference type="AlphaFoldDB" id="A0A553HMB2"/>
<dbReference type="EMBL" id="VFLP01000074">
    <property type="protein sequence ID" value="TRX89093.1"/>
    <property type="molecule type" value="Genomic_DNA"/>
</dbReference>
<dbReference type="GO" id="GO:0008199">
    <property type="term" value="F:ferric iron binding"/>
    <property type="evidence" value="ECO:0007669"/>
    <property type="project" value="InterPro"/>
</dbReference>
<sequence>MVAFPALILASASLLTGYATAHPGESHDASHMKRELAARDNAASVGARSLGACSNSAASQALKARSIKRRAEAVRNIRQKRGLTTPAKKGKRTLEDLQAWEAINHNMTGQSSNDMFTPLEEVFSANTSCILAPYVTDGPYYVVGEKLRSNVKEAQFSEGIDLFLEVQYIDVNTCEAIPSVAIDIWNCNATGVYSGVESGQAGLNTTFLRGIQLTDYEGVATFETIFPGHYVGRAPHTHLLAHTNASVQSNGTISVWGAPVSHIGQLFYPDDLRAEVEATAPYNQNTQPLTTNDEDMWSILQADESFDPIPQYVYLGNSIEDGIFAWIQIGINGSADYTTDNYYGIAAYYDEDGGHSAKSSRGGTGGNGTIPSGSMSGPAPTSTA</sequence>
<evidence type="ECO:0000313" key="5">
    <source>
        <dbReference type="Proteomes" id="UP000319160"/>
    </source>
</evidence>
<name>A0A553HMB2_9PEZI</name>
<feature type="signal peptide" evidence="2">
    <location>
        <begin position="1"/>
        <end position="21"/>
    </location>
</feature>
<protein>
    <recommendedName>
        <fullName evidence="3">Intradiol ring-cleavage dioxygenases domain-containing protein</fullName>
    </recommendedName>
</protein>
<feature type="domain" description="Intradiol ring-cleavage dioxygenases" evidence="3">
    <location>
        <begin position="138"/>
        <end position="241"/>
    </location>
</feature>
<dbReference type="InterPro" id="IPR015889">
    <property type="entry name" value="Intradiol_dOase_core"/>
</dbReference>
<gene>
    <name evidence="4" type="ORF">FHL15_010010</name>
</gene>
<evidence type="ECO:0000259" key="3">
    <source>
        <dbReference type="Pfam" id="PF00775"/>
    </source>
</evidence>
<comment type="caution">
    <text evidence="4">The sequence shown here is derived from an EMBL/GenBank/DDBJ whole genome shotgun (WGS) entry which is preliminary data.</text>
</comment>
<evidence type="ECO:0000256" key="2">
    <source>
        <dbReference type="SAM" id="SignalP"/>
    </source>
</evidence>
<dbReference type="PANTHER" id="PTHR34315">
    <property type="match status" value="1"/>
</dbReference>
<organism evidence="4 5">
    <name type="scientific">Xylaria flabelliformis</name>
    <dbReference type="NCBI Taxonomy" id="2512241"/>
    <lineage>
        <taxon>Eukaryota</taxon>
        <taxon>Fungi</taxon>
        <taxon>Dikarya</taxon>
        <taxon>Ascomycota</taxon>
        <taxon>Pezizomycotina</taxon>
        <taxon>Sordariomycetes</taxon>
        <taxon>Xylariomycetidae</taxon>
        <taxon>Xylariales</taxon>
        <taxon>Xylariaceae</taxon>
        <taxon>Xylaria</taxon>
    </lineage>
</organism>
<feature type="chain" id="PRO_5021741130" description="Intradiol ring-cleavage dioxygenases domain-containing protein" evidence="2">
    <location>
        <begin position="22"/>
        <end position="384"/>
    </location>
</feature>
<dbReference type="OrthoDB" id="121380at2759"/>
<keyword evidence="2" id="KW-0732">Signal</keyword>
<dbReference type="GO" id="GO:0016702">
    <property type="term" value="F:oxidoreductase activity, acting on single donors with incorporation of molecular oxygen, incorporation of two atoms of oxygen"/>
    <property type="evidence" value="ECO:0007669"/>
    <property type="project" value="InterPro"/>
</dbReference>
<dbReference type="Pfam" id="PF00775">
    <property type="entry name" value="Dioxygenase_C"/>
    <property type="match status" value="1"/>
</dbReference>
<proteinExistence type="predicted"/>
<feature type="region of interest" description="Disordered" evidence="1">
    <location>
        <begin position="354"/>
        <end position="384"/>
    </location>
</feature>
<accession>A0A553HMB2</accession>